<feature type="domain" description="Myb-like DNA-binding" evidence="2">
    <location>
        <begin position="15"/>
        <end position="58"/>
    </location>
</feature>
<comment type="caution">
    <text evidence="3">The sequence shown here is derived from an EMBL/GenBank/DDBJ whole genome shotgun (WGS) entry which is preliminary data.</text>
</comment>
<accession>A0AAN8NRG1</accession>
<sequence>MSSSGPSPKQILSDSEFLLCCIDSIHNGGIDYAAVAKAANYANDSRVRARLSRINSKHSTRPVIPKKEEEKTVTEKPAEEEDPKDSSEDSKEASTNTQTKKVKFMDPENKPIDGTNTESVGRVTRSSASKVPASTSDDTKVKKKKRTSSA</sequence>
<keyword evidence="4" id="KW-1185">Reference proteome</keyword>
<proteinExistence type="predicted"/>
<dbReference type="EMBL" id="JAVHJM010000008">
    <property type="protein sequence ID" value="KAK6508326.1"/>
    <property type="molecule type" value="Genomic_DNA"/>
</dbReference>
<name>A0AAN8NRG1_9PEZI</name>
<feature type="compositionally biased region" description="Basic and acidic residues" evidence="1">
    <location>
        <begin position="65"/>
        <end position="77"/>
    </location>
</feature>
<evidence type="ECO:0000259" key="2">
    <source>
        <dbReference type="Pfam" id="PF22980"/>
    </source>
</evidence>
<reference evidence="3 4" key="1">
    <citation type="submission" date="2019-10" db="EMBL/GenBank/DDBJ databases">
        <authorList>
            <person name="Palmer J.M."/>
        </authorList>
    </citation>
    <scope>NUCLEOTIDE SEQUENCE [LARGE SCALE GENOMIC DNA]</scope>
    <source>
        <strain evidence="3 4">TWF506</strain>
    </source>
</reference>
<feature type="compositionally biased region" description="Polar residues" evidence="1">
    <location>
        <begin position="114"/>
        <end position="133"/>
    </location>
</feature>
<evidence type="ECO:0000313" key="4">
    <source>
        <dbReference type="Proteomes" id="UP001307849"/>
    </source>
</evidence>
<feature type="compositionally biased region" description="Basic residues" evidence="1">
    <location>
        <begin position="51"/>
        <end position="60"/>
    </location>
</feature>
<evidence type="ECO:0000313" key="3">
    <source>
        <dbReference type="EMBL" id="KAK6508326.1"/>
    </source>
</evidence>
<dbReference type="Proteomes" id="UP001307849">
    <property type="component" value="Unassembled WGS sequence"/>
</dbReference>
<evidence type="ECO:0000256" key="1">
    <source>
        <dbReference type="SAM" id="MobiDB-lite"/>
    </source>
</evidence>
<dbReference type="AlphaFoldDB" id="A0AAN8NRG1"/>
<dbReference type="Pfam" id="PF22980">
    <property type="entry name" value="Myb_DNA-bind_8"/>
    <property type="match status" value="1"/>
</dbReference>
<gene>
    <name evidence="3" type="ORF">TWF506_010421</name>
</gene>
<organism evidence="3 4">
    <name type="scientific">Arthrobotrys conoides</name>
    <dbReference type="NCBI Taxonomy" id="74498"/>
    <lineage>
        <taxon>Eukaryota</taxon>
        <taxon>Fungi</taxon>
        <taxon>Dikarya</taxon>
        <taxon>Ascomycota</taxon>
        <taxon>Pezizomycotina</taxon>
        <taxon>Orbiliomycetes</taxon>
        <taxon>Orbiliales</taxon>
        <taxon>Orbiliaceae</taxon>
        <taxon>Arthrobotrys</taxon>
    </lineage>
</organism>
<protein>
    <recommendedName>
        <fullName evidence="2">Myb-like DNA-binding domain-containing protein</fullName>
    </recommendedName>
</protein>
<dbReference type="InterPro" id="IPR054505">
    <property type="entry name" value="Myb_DNA-bind_8"/>
</dbReference>
<feature type="region of interest" description="Disordered" evidence="1">
    <location>
        <begin position="51"/>
        <end position="150"/>
    </location>
</feature>
<feature type="compositionally biased region" description="Basic residues" evidence="1">
    <location>
        <begin position="141"/>
        <end position="150"/>
    </location>
</feature>